<sequence>MTARMSFGISRVAEKRGYFPVYRAHEVNHCPGCGHSQWLVGRISAECAFCATALPIAEATSSSYAAPTRFVTRHSAAA</sequence>
<proteinExistence type="predicted"/>
<comment type="caution">
    <text evidence="1">The sequence shown here is derived from an EMBL/GenBank/DDBJ whole genome shotgun (WGS) entry which is preliminary data.</text>
</comment>
<evidence type="ECO:0000313" key="2">
    <source>
        <dbReference type="Proteomes" id="UP001155128"/>
    </source>
</evidence>
<accession>A0A9X2J303</accession>
<name>A0A9X2J303_9SPHN</name>
<evidence type="ECO:0000313" key="1">
    <source>
        <dbReference type="EMBL" id="MCM8558309.1"/>
    </source>
</evidence>
<protein>
    <submittedName>
        <fullName evidence="1">Uncharacterized protein</fullName>
    </submittedName>
</protein>
<dbReference type="EMBL" id="JAMSHT010000001">
    <property type="protein sequence ID" value="MCM8558309.1"/>
    <property type="molecule type" value="Genomic_DNA"/>
</dbReference>
<dbReference type="AlphaFoldDB" id="A0A9X2J303"/>
<gene>
    <name evidence="1" type="ORF">NDO55_10820</name>
</gene>
<dbReference type="RefSeq" id="WP_252115104.1">
    <property type="nucleotide sequence ID" value="NZ_JAMSHT010000001.1"/>
</dbReference>
<keyword evidence="2" id="KW-1185">Reference proteome</keyword>
<reference evidence="1" key="1">
    <citation type="submission" date="2022-06" db="EMBL/GenBank/DDBJ databases">
        <title>Sphingomicrobium sedimins sp. nov., a marine bacterium isolated from tidal flat.</title>
        <authorList>
            <person name="Kim C.-H."/>
            <person name="Yoo Y."/>
            <person name="Kim J.-J."/>
        </authorList>
    </citation>
    <scope>NUCLEOTIDE SEQUENCE</scope>
    <source>
        <strain evidence="1">GRR-S6-50</strain>
    </source>
</reference>
<dbReference type="Proteomes" id="UP001155128">
    <property type="component" value="Unassembled WGS sequence"/>
</dbReference>
<organism evidence="1 2">
    <name type="scientific">Sphingomicrobium sediminis</name>
    <dbReference type="NCBI Taxonomy" id="2950949"/>
    <lineage>
        <taxon>Bacteria</taxon>
        <taxon>Pseudomonadati</taxon>
        <taxon>Pseudomonadota</taxon>
        <taxon>Alphaproteobacteria</taxon>
        <taxon>Sphingomonadales</taxon>
        <taxon>Sphingomonadaceae</taxon>
        <taxon>Sphingomicrobium</taxon>
    </lineage>
</organism>